<dbReference type="InterPro" id="IPR001451">
    <property type="entry name" value="Hexapep"/>
</dbReference>
<comment type="caution">
    <text evidence="3">The sequence shown here is derived from an EMBL/GenBank/DDBJ whole genome shotgun (WGS) entry which is preliminary data.</text>
</comment>
<dbReference type="InterPro" id="IPR051159">
    <property type="entry name" value="Hexapeptide_acetyltransf"/>
</dbReference>
<dbReference type="CDD" id="cd04647">
    <property type="entry name" value="LbH_MAT_like"/>
    <property type="match status" value="1"/>
</dbReference>
<protein>
    <submittedName>
        <fullName evidence="3">Acyltransferase</fullName>
    </submittedName>
</protein>
<dbReference type="InterPro" id="IPR011004">
    <property type="entry name" value="Trimer_LpxA-like_sf"/>
</dbReference>
<dbReference type="AlphaFoldDB" id="A0A5B1LIM0"/>
<comment type="similarity">
    <text evidence="1">Belongs to the transferase hexapeptide repeat family.</text>
</comment>
<sequence>MTLEYDPTAHISPLADIERSVRGSRYVIGARSVIDSFVKFKPAGGSGDIIIGDNCVFNSGCVLYSGNGITVGNAVSVAANCVFAPTNHQYDDPDTFIQSQGFRPSKGGIVIEDDVWLGAGCVILDGAHIGKGAVIGALSLVRGVVPAYAIAAGNPLTIRGSRR</sequence>
<dbReference type="SUPFAM" id="SSF51161">
    <property type="entry name" value="Trimeric LpxA-like enzymes"/>
    <property type="match status" value="1"/>
</dbReference>
<accession>A0A5B1LIM0</accession>
<evidence type="ECO:0000313" key="3">
    <source>
        <dbReference type="EMBL" id="KAA1419437.1"/>
    </source>
</evidence>
<keyword evidence="4" id="KW-1185">Reference proteome</keyword>
<dbReference type="PANTHER" id="PTHR23416:SF23">
    <property type="entry name" value="ACETYLTRANSFERASE C18B11.09C-RELATED"/>
    <property type="match status" value="1"/>
</dbReference>
<keyword evidence="3" id="KW-0012">Acyltransferase</keyword>
<dbReference type="Pfam" id="PF00132">
    <property type="entry name" value="Hexapep"/>
    <property type="match status" value="1"/>
</dbReference>
<evidence type="ECO:0000313" key="4">
    <source>
        <dbReference type="Proteomes" id="UP000325003"/>
    </source>
</evidence>
<evidence type="ECO:0000256" key="1">
    <source>
        <dbReference type="ARBA" id="ARBA00007274"/>
    </source>
</evidence>
<dbReference type="EMBL" id="VUJV01000003">
    <property type="protein sequence ID" value="KAA1419437.1"/>
    <property type="molecule type" value="Genomic_DNA"/>
</dbReference>
<dbReference type="Gene3D" id="2.160.10.10">
    <property type="entry name" value="Hexapeptide repeat proteins"/>
    <property type="match status" value="1"/>
</dbReference>
<dbReference type="PANTHER" id="PTHR23416">
    <property type="entry name" value="SIALIC ACID SYNTHASE-RELATED"/>
    <property type="match status" value="1"/>
</dbReference>
<dbReference type="Pfam" id="PF14602">
    <property type="entry name" value="Hexapep_2"/>
    <property type="match status" value="1"/>
</dbReference>
<dbReference type="GO" id="GO:0005829">
    <property type="term" value="C:cytosol"/>
    <property type="evidence" value="ECO:0007669"/>
    <property type="project" value="TreeGrafter"/>
</dbReference>
<keyword evidence="2 3" id="KW-0808">Transferase</keyword>
<name>A0A5B1LIM0_9ACTN</name>
<reference evidence="3 4" key="2">
    <citation type="submission" date="2019-09" db="EMBL/GenBank/DDBJ databases">
        <authorList>
            <person name="Jin C."/>
        </authorList>
    </citation>
    <scope>NUCLEOTIDE SEQUENCE [LARGE SCALE GENOMIC DNA]</scope>
    <source>
        <strain evidence="3 4">BN130099</strain>
    </source>
</reference>
<dbReference type="Proteomes" id="UP000325003">
    <property type="component" value="Unassembled WGS sequence"/>
</dbReference>
<reference evidence="3 4" key="1">
    <citation type="submission" date="2019-09" db="EMBL/GenBank/DDBJ databases">
        <title>Nocardioides panacisoli sp. nov., isolated from the soil of a ginseng field.</title>
        <authorList>
            <person name="Cho C."/>
        </authorList>
    </citation>
    <scope>NUCLEOTIDE SEQUENCE [LARGE SCALE GENOMIC DNA]</scope>
    <source>
        <strain evidence="3 4">BN130099</strain>
    </source>
</reference>
<proteinExistence type="inferred from homology"/>
<organism evidence="3 4">
    <name type="scientific">Nocardioides humilatus</name>
    <dbReference type="NCBI Taxonomy" id="2607660"/>
    <lineage>
        <taxon>Bacteria</taxon>
        <taxon>Bacillati</taxon>
        <taxon>Actinomycetota</taxon>
        <taxon>Actinomycetes</taxon>
        <taxon>Propionibacteriales</taxon>
        <taxon>Nocardioidaceae</taxon>
        <taxon>Nocardioides</taxon>
    </lineage>
</organism>
<dbReference type="GO" id="GO:0008374">
    <property type="term" value="F:O-acyltransferase activity"/>
    <property type="evidence" value="ECO:0007669"/>
    <property type="project" value="TreeGrafter"/>
</dbReference>
<gene>
    <name evidence="3" type="ORF">F0U44_13460</name>
</gene>
<dbReference type="RefSeq" id="WP_149728771.1">
    <property type="nucleotide sequence ID" value="NZ_VUJV01000003.1"/>
</dbReference>
<evidence type="ECO:0000256" key="2">
    <source>
        <dbReference type="ARBA" id="ARBA00022679"/>
    </source>
</evidence>